<dbReference type="NCBIfam" id="TIGR00019">
    <property type="entry name" value="prfA"/>
    <property type="match status" value="1"/>
</dbReference>
<dbReference type="InterPro" id="IPR045853">
    <property type="entry name" value="Pep_chain_release_fac_I_sf"/>
</dbReference>
<comment type="caution">
    <text evidence="8">The sequence shown here is derived from an EMBL/GenBank/DDBJ whole genome shotgun (WGS) entry which is preliminary data.</text>
</comment>
<dbReference type="SUPFAM" id="SSF75620">
    <property type="entry name" value="Release factor"/>
    <property type="match status" value="1"/>
</dbReference>
<accession>A0ABW5THD7</accession>
<dbReference type="NCBIfam" id="NF001859">
    <property type="entry name" value="PRK00591.1"/>
    <property type="match status" value="1"/>
</dbReference>
<evidence type="ECO:0000313" key="9">
    <source>
        <dbReference type="Proteomes" id="UP001597427"/>
    </source>
</evidence>
<dbReference type="Pfam" id="PF03462">
    <property type="entry name" value="PCRF"/>
    <property type="match status" value="1"/>
</dbReference>
<protein>
    <recommendedName>
        <fullName evidence="5 6">Peptide chain release factor 1</fullName>
        <shortName evidence="6">RF-1</shortName>
    </recommendedName>
</protein>
<dbReference type="PANTHER" id="PTHR43804:SF7">
    <property type="entry name" value="LD18447P"/>
    <property type="match status" value="1"/>
</dbReference>
<dbReference type="InterPro" id="IPR000352">
    <property type="entry name" value="Pep_chain_release_fac_I"/>
</dbReference>
<comment type="PTM">
    <text evidence="6">Methylated by PrmC. Methylation increases the termination efficiency of RF1.</text>
</comment>
<dbReference type="Gene3D" id="3.30.70.1660">
    <property type="match status" value="1"/>
</dbReference>
<dbReference type="EMBL" id="JBHUMO010000025">
    <property type="protein sequence ID" value="MFD2728566.1"/>
    <property type="molecule type" value="Genomic_DNA"/>
</dbReference>
<sequence>MYDQLQAIEDRYEELGELLSDPDVVSDTKRFMELSKEEANTRETVATYRRYKEVVQGIGDAEEMLGENLDAEMAELAKEELSDLKKEKEALEETIKILLLPKDPNDDKNIIMEIRGAAGGDEAALFAGDLFNMYQRYAESQGWRVEVMDANVTGIGGYKEVIMMITGDNVFSKLKYESGAHRVQRVPSTESQGRIHTSTATVVVMPEAEEVELDLADKDIRVDIYHASGAGGQHINKTASAVRLTHLPTGIVVAMQDERSQLKNREKAMKVLRARVYDQLQHEAQSEYDANRKSAVGTGDRSERIRTYNFPQNRVTDHRIGLTLQKLDQILAGKLDEIIDALVLYDQTSKLEELQNG</sequence>
<name>A0ABW5THD7_9ENTE</name>
<dbReference type="Gene3D" id="6.10.140.1950">
    <property type="match status" value="1"/>
</dbReference>
<evidence type="ECO:0000256" key="1">
    <source>
        <dbReference type="ARBA" id="ARBA00002986"/>
    </source>
</evidence>
<dbReference type="PROSITE" id="PS00745">
    <property type="entry name" value="RF_PROK_I"/>
    <property type="match status" value="1"/>
</dbReference>
<comment type="subcellular location">
    <subcellularLocation>
        <location evidence="6">Cytoplasm</location>
    </subcellularLocation>
</comment>
<evidence type="ECO:0000313" key="8">
    <source>
        <dbReference type="EMBL" id="MFD2728566.1"/>
    </source>
</evidence>
<evidence type="ECO:0000259" key="7">
    <source>
        <dbReference type="PROSITE" id="PS00745"/>
    </source>
</evidence>
<gene>
    <name evidence="6 8" type="primary">prfA</name>
    <name evidence="8" type="ORF">ACFSR0_03860</name>
</gene>
<organism evidence="8 9">
    <name type="scientific">Enterococcus camelliae</name>
    <dbReference type="NCBI Taxonomy" id="453959"/>
    <lineage>
        <taxon>Bacteria</taxon>
        <taxon>Bacillati</taxon>
        <taxon>Bacillota</taxon>
        <taxon>Bacilli</taxon>
        <taxon>Lactobacillales</taxon>
        <taxon>Enterococcaceae</taxon>
        <taxon>Enterococcus</taxon>
    </lineage>
</organism>
<dbReference type="RefSeq" id="WP_379980094.1">
    <property type="nucleotide sequence ID" value="NZ_JBHUMO010000025.1"/>
</dbReference>
<evidence type="ECO:0000256" key="3">
    <source>
        <dbReference type="ARBA" id="ARBA00022481"/>
    </source>
</evidence>
<evidence type="ECO:0000256" key="2">
    <source>
        <dbReference type="ARBA" id="ARBA00010835"/>
    </source>
</evidence>
<keyword evidence="6" id="KW-0963">Cytoplasm</keyword>
<dbReference type="SMART" id="SM00937">
    <property type="entry name" value="PCRF"/>
    <property type="match status" value="1"/>
</dbReference>
<feature type="domain" description="Prokaryotic-type class I peptide chain release factors" evidence="7">
    <location>
        <begin position="226"/>
        <end position="242"/>
    </location>
</feature>
<dbReference type="InterPro" id="IPR050057">
    <property type="entry name" value="Prokaryotic/Mito_RF"/>
</dbReference>
<reference evidence="9" key="1">
    <citation type="journal article" date="2019" name="Int. J. Syst. Evol. Microbiol.">
        <title>The Global Catalogue of Microorganisms (GCM) 10K type strain sequencing project: providing services to taxonomists for standard genome sequencing and annotation.</title>
        <authorList>
            <consortium name="The Broad Institute Genomics Platform"/>
            <consortium name="The Broad Institute Genome Sequencing Center for Infectious Disease"/>
            <person name="Wu L."/>
            <person name="Ma J."/>
        </authorList>
    </citation>
    <scope>NUCLEOTIDE SEQUENCE [LARGE SCALE GENOMIC DNA]</scope>
    <source>
        <strain evidence="9">TISTR 932</strain>
    </source>
</reference>
<proteinExistence type="inferred from homology"/>
<dbReference type="PANTHER" id="PTHR43804">
    <property type="entry name" value="LD18447P"/>
    <property type="match status" value="1"/>
</dbReference>
<keyword evidence="3 6" id="KW-0488">Methylation</keyword>
<dbReference type="InterPro" id="IPR004373">
    <property type="entry name" value="RF-1"/>
</dbReference>
<comment type="function">
    <text evidence="1 6">Peptide chain release factor 1 directs the termination of translation in response to the peptide chain termination codons UAG and UAA.</text>
</comment>
<dbReference type="HAMAP" id="MF_00093">
    <property type="entry name" value="Rel_fac_1"/>
    <property type="match status" value="1"/>
</dbReference>
<evidence type="ECO:0000256" key="5">
    <source>
        <dbReference type="ARBA" id="ARBA00050039"/>
    </source>
</evidence>
<dbReference type="Pfam" id="PF00472">
    <property type="entry name" value="RF-1"/>
    <property type="match status" value="1"/>
</dbReference>
<feature type="modified residue" description="N5-methylglutamine" evidence="6">
    <location>
        <position position="233"/>
    </location>
</feature>
<dbReference type="Proteomes" id="UP001597427">
    <property type="component" value="Unassembled WGS sequence"/>
</dbReference>
<evidence type="ECO:0000256" key="4">
    <source>
        <dbReference type="ARBA" id="ARBA00022917"/>
    </source>
</evidence>
<keyword evidence="9" id="KW-1185">Reference proteome</keyword>
<dbReference type="Gene3D" id="3.30.160.20">
    <property type="match status" value="1"/>
</dbReference>
<evidence type="ECO:0000256" key="6">
    <source>
        <dbReference type="HAMAP-Rule" id="MF_00093"/>
    </source>
</evidence>
<keyword evidence="4 6" id="KW-0648">Protein biosynthesis</keyword>
<comment type="similarity">
    <text evidence="2 6">Belongs to the prokaryotic/mitochondrial release factor family.</text>
</comment>
<dbReference type="InterPro" id="IPR005139">
    <property type="entry name" value="PCRF"/>
</dbReference>